<gene>
    <name evidence="2" type="ORF">COB21_04890</name>
</gene>
<dbReference type="EMBL" id="NVUK01000035">
    <property type="protein sequence ID" value="PCI76049.1"/>
    <property type="molecule type" value="Genomic_DNA"/>
</dbReference>
<protein>
    <recommendedName>
        <fullName evidence="4">N-acetyltransferase domain-containing protein</fullName>
    </recommendedName>
</protein>
<evidence type="ECO:0000256" key="1">
    <source>
        <dbReference type="SAM" id="Phobius"/>
    </source>
</evidence>
<name>A0A2A4X1U7_UNCAE</name>
<evidence type="ECO:0000313" key="3">
    <source>
        <dbReference type="Proteomes" id="UP000218775"/>
    </source>
</evidence>
<keyword evidence="1" id="KW-1133">Transmembrane helix</keyword>
<reference evidence="3" key="1">
    <citation type="submission" date="2017-08" db="EMBL/GenBank/DDBJ databases">
        <title>A dynamic microbial community with high functional redundancy inhabits the cold, oxic subseafloor aquifer.</title>
        <authorList>
            <person name="Tully B.J."/>
            <person name="Wheat C.G."/>
            <person name="Glazer B.T."/>
            <person name="Huber J.A."/>
        </authorList>
    </citation>
    <scope>NUCLEOTIDE SEQUENCE [LARGE SCALE GENOMIC DNA]</scope>
</reference>
<keyword evidence="1" id="KW-0812">Transmembrane</keyword>
<comment type="caution">
    <text evidence="2">The sequence shown here is derived from an EMBL/GenBank/DDBJ whole genome shotgun (WGS) entry which is preliminary data.</text>
</comment>
<dbReference type="InterPro" id="IPR016181">
    <property type="entry name" value="Acyl_CoA_acyltransferase"/>
</dbReference>
<proteinExistence type="predicted"/>
<dbReference type="Gene3D" id="3.40.630.30">
    <property type="match status" value="1"/>
</dbReference>
<accession>A0A2A4X1U7</accession>
<evidence type="ECO:0000313" key="2">
    <source>
        <dbReference type="EMBL" id="PCI76049.1"/>
    </source>
</evidence>
<dbReference type="AlphaFoldDB" id="A0A2A4X1U7"/>
<keyword evidence="1" id="KW-0472">Membrane</keyword>
<sequence>MIDLTESGDFDIRYTYGADYNAILALIKEQSVDLAVSSSRDMENFARNWTYMGKYKASLTLLYKGLSIGFAALFLMPYKKTKHLCQGYILIEKQYRNQGIEMRAIKNLSHLAEHSFDLSTLHFKEFDGCFLSPFLEQSGYKLLYRQEKYVKVDGQYRGRSVYERKFDIKKGALK</sequence>
<dbReference type="Proteomes" id="UP000218775">
    <property type="component" value="Unassembled WGS sequence"/>
</dbReference>
<dbReference type="SUPFAM" id="SSF55729">
    <property type="entry name" value="Acyl-CoA N-acyltransferases (Nat)"/>
    <property type="match status" value="1"/>
</dbReference>
<evidence type="ECO:0008006" key="4">
    <source>
        <dbReference type="Google" id="ProtNLM"/>
    </source>
</evidence>
<organism evidence="2 3">
    <name type="scientific">Aerophobetes bacterium</name>
    <dbReference type="NCBI Taxonomy" id="2030807"/>
    <lineage>
        <taxon>Bacteria</taxon>
        <taxon>Candidatus Aerophobota</taxon>
    </lineage>
</organism>
<feature type="transmembrane region" description="Helical" evidence="1">
    <location>
        <begin position="61"/>
        <end position="78"/>
    </location>
</feature>